<dbReference type="GO" id="GO:0006412">
    <property type="term" value="P:translation"/>
    <property type="evidence" value="ECO:0007669"/>
    <property type="project" value="UniProtKB-UniRule"/>
</dbReference>
<evidence type="ECO:0000256" key="2">
    <source>
        <dbReference type="ARBA" id="ARBA00022730"/>
    </source>
</evidence>
<dbReference type="Gene3D" id="3.30.70.330">
    <property type="match status" value="1"/>
</dbReference>
<dbReference type="GO" id="GO:0005840">
    <property type="term" value="C:ribosome"/>
    <property type="evidence" value="ECO:0007669"/>
    <property type="project" value="UniProtKB-KW"/>
</dbReference>
<dbReference type="FunFam" id="3.30.70.330:FF:000001">
    <property type="entry name" value="50S ribosomal protein L23"/>
    <property type="match status" value="1"/>
</dbReference>
<dbReference type="NCBIfam" id="NF004366">
    <property type="entry name" value="PRK05738.3-2"/>
    <property type="match status" value="1"/>
</dbReference>
<name>A0AAE4Z4Y1_9BACT</name>
<dbReference type="GO" id="GO:1990904">
    <property type="term" value="C:ribonucleoprotein complex"/>
    <property type="evidence" value="ECO:0007669"/>
    <property type="project" value="UniProtKB-KW"/>
</dbReference>
<evidence type="ECO:0000313" key="7">
    <source>
        <dbReference type="EMBL" id="NIR73850.1"/>
    </source>
</evidence>
<dbReference type="NCBIfam" id="NF004363">
    <property type="entry name" value="PRK05738.2-4"/>
    <property type="match status" value="1"/>
</dbReference>
<dbReference type="EMBL" id="JAACAK010000017">
    <property type="protein sequence ID" value="NIR73850.1"/>
    <property type="molecule type" value="Genomic_DNA"/>
</dbReference>
<dbReference type="NCBIfam" id="NF004359">
    <property type="entry name" value="PRK05738.1-3"/>
    <property type="match status" value="1"/>
</dbReference>
<comment type="caution">
    <text evidence="7">The sequence shown here is derived from an EMBL/GenBank/DDBJ whole genome shotgun (WGS) entry which is preliminary data.</text>
</comment>
<dbReference type="AlphaFoldDB" id="A0AAE4Z4Y1"/>
<accession>A0AAE4Z4Y1</accession>
<evidence type="ECO:0000256" key="6">
    <source>
        <dbReference type="HAMAP-Rule" id="MF_01369"/>
    </source>
</evidence>
<keyword evidence="2 6" id="KW-0699">rRNA-binding</keyword>
<keyword evidence="3 6" id="KW-0694">RNA-binding</keyword>
<evidence type="ECO:0000256" key="5">
    <source>
        <dbReference type="ARBA" id="ARBA00023274"/>
    </source>
</evidence>
<dbReference type="Pfam" id="PF00276">
    <property type="entry name" value="Ribosomal_L23"/>
    <property type="match status" value="1"/>
</dbReference>
<dbReference type="SUPFAM" id="SSF54189">
    <property type="entry name" value="Ribosomal proteins S24e, L23 and L15e"/>
    <property type="match status" value="1"/>
</dbReference>
<dbReference type="InterPro" id="IPR013025">
    <property type="entry name" value="Ribosomal_uL23-like"/>
</dbReference>
<evidence type="ECO:0000256" key="1">
    <source>
        <dbReference type="ARBA" id="ARBA00006700"/>
    </source>
</evidence>
<evidence type="ECO:0000313" key="8">
    <source>
        <dbReference type="Proteomes" id="UP000702544"/>
    </source>
</evidence>
<dbReference type="PANTHER" id="PTHR12059:SF5">
    <property type="entry name" value="LARGE RIBOSOMAL SUBUNIT PROTEIN UL23M"/>
    <property type="match status" value="1"/>
</dbReference>
<protein>
    <recommendedName>
        <fullName evidence="6">Large ribosomal subunit protein uL23</fullName>
    </recommendedName>
</protein>
<gene>
    <name evidence="6" type="primary">rplW</name>
    <name evidence="7" type="ORF">GWO12_01855</name>
</gene>
<reference evidence="7 8" key="1">
    <citation type="submission" date="2020-01" db="EMBL/GenBank/DDBJ databases">
        <title>Genomes assembled from Gulf of Kutch pelagic sediment metagenomes.</title>
        <authorList>
            <person name="Chandrashekar M."/>
            <person name="Mahajan M.S."/>
            <person name="Dave K.J."/>
            <person name="Vatsa P."/>
            <person name="Nathani N.M."/>
        </authorList>
    </citation>
    <scope>NUCLEOTIDE SEQUENCE [LARGE SCALE GENOMIC DNA]</scope>
    <source>
        <strain evidence="7">KS3-K002</strain>
    </source>
</reference>
<keyword evidence="5 6" id="KW-0687">Ribonucleoprotein</keyword>
<dbReference type="InterPro" id="IPR012678">
    <property type="entry name" value="Ribosomal_uL23/eL15/eS24_sf"/>
</dbReference>
<comment type="similarity">
    <text evidence="1 6">Belongs to the universal ribosomal protein uL23 family.</text>
</comment>
<comment type="subunit">
    <text evidence="6">Part of the 50S ribosomal subunit. Contacts protein L29, and trigger factor when it is bound to the ribosome.</text>
</comment>
<keyword evidence="4 6" id="KW-0689">Ribosomal protein</keyword>
<evidence type="ECO:0000256" key="3">
    <source>
        <dbReference type="ARBA" id="ARBA00022884"/>
    </source>
</evidence>
<dbReference type="GO" id="GO:0003735">
    <property type="term" value="F:structural constituent of ribosome"/>
    <property type="evidence" value="ECO:0007669"/>
    <property type="project" value="InterPro"/>
</dbReference>
<comment type="function">
    <text evidence="6">One of the early assembly proteins it binds 23S rRNA. One of the proteins that surrounds the polypeptide exit tunnel on the outside of the ribosome. Forms the main docking site for trigger factor binding to the ribosome.</text>
</comment>
<dbReference type="HAMAP" id="MF_01369_B">
    <property type="entry name" value="Ribosomal_uL23_B"/>
    <property type="match status" value="1"/>
</dbReference>
<dbReference type="PANTHER" id="PTHR12059">
    <property type="entry name" value="RIBOSOMAL PROTEIN L23-RELATED"/>
    <property type="match status" value="1"/>
</dbReference>
<evidence type="ECO:0000256" key="4">
    <source>
        <dbReference type="ARBA" id="ARBA00022980"/>
    </source>
</evidence>
<dbReference type="Proteomes" id="UP000702544">
    <property type="component" value="Unassembled WGS sequence"/>
</dbReference>
<sequence length="96" mass="11126">MRDPREVIVRPIITEKSTAGQAEENRYTFEVLRDAGKVEIKQAVEALFNVHVLKVRTSRQRGKWRRRGVHVGKRPNWKKAMVQLAEGETIEVFEGL</sequence>
<proteinExistence type="inferred from homology"/>
<organism evidence="7 8">
    <name type="scientific">Candidatus Kutchimonas denitrificans</name>
    <dbReference type="NCBI Taxonomy" id="3056748"/>
    <lineage>
        <taxon>Bacteria</taxon>
        <taxon>Pseudomonadati</taxon>
        <taxon>Gemmatimonadota</taxon>
        <taxon>Gemmatimonadia</taxon>
        <taxon>Candidatus Palauibacterales</taxon>
        <taxon>Candidatus Palauibacteraceae</taxon>
        <taxon>Candidatus Kutchimonas</taxon>
    </lineage>
</organism>
<dbReference type="InterPro" id="IPR012677">
    <property type="entry name" value="Nucleotide-bd_a/b_plait_sf"/>
</dbReference>
<dbReference type="GO" id="GO:0019843">
    <property type="term" value="F:rRNA binding"/>
    <property type="evidence" value="ECO:0007669"/>
    <property type="project" value="UniProtKB-UniRule"/>
</dbReference>